<dbReference type="Gene3D" id="3.40.630.30">
    <property type="match status" value="1"/>
</dbReference>
<dbReference type="RefSeq" id="WP_067659289.1">
    <property type="nucleotide sequence ID" value="NZ_FQXG01000002.1"/>
</dbReference>
<dbReference type="GO" id="GO:0016747">
    <property type="term" value="F:acyltransferase activity, transferring groups other than amino-acyl groups"/>
    <property type="evidence" value="ECO:0007669"/>
    <property type="project" value="InterPro"/>
</dbReference>
<feature type="domain" description="N-acetyltransferase" evidence="1">
    <location>
        <begin position="10"/>
        <end position="171"/>
    </location>
</feature>
<proteinExistence type="predicted"/>
<dbReference type="SUPFAM" id="SSF55729">
    <property type="entry name" value="Acyl-CoA N-acyltransferases (Nat)"/>
    <property type="match status" value="1"/>
</dbReference>
<dbReference type="PANTHER" id="PTHR43792">
    <property type="entry name" value="GNAT FAMILY, PUTATIVE (AFU_ORTHOLOGUE AFUA_3G00765)-RELATED-RELATED"/>
    <property type="match status" value="1"/>
</dbReference>
<dbReference type="PANTHER" id="PTHR43792:SF1">
    <property type="entry name" value="N-ACETYLTRANSFERASE DOMAIN-CONTAINING PROTEIN"/>
    <property type="match status" value="1"/>
</dbReference>
<dbReference type="Pfam" id="PF13302">
    <property type="entry name" value="Acetyltransf_3"/>
    <property type="match status" value="1"/>
</dbReference>
<dbReference type="OrthoDB" id="9801656at2"/>
<protein>
    <submittedName>
        <fullName evidence="2">Protein N-acetyltransferase, RimJ/RimL family</fullName>
    </submittedName>
</protein>
<keyword evidence="3" id="KW-1185">Reference proteome</keyword>
<dbReference type="InterPro" id="IPR016181">
    <property type="entry name" value="Acyl_CoA_acyltransferase"/>
</dbReference>
<gene>
    <name evidence="2" type="ORF">SAMN02745129_1810</name>
</gene>
<reference evidence="2 3" key="1">
    <citation type="submission" date="2016-11" db="EMBL/GenBank/DDBJ databases">
        <authorList>
            <person name="Jaros S."/>
            <person name="Januszkiewicz K."/>
            <person name="Wedrychowicz H."/>
        </authorList>
    </citation>
    <scope>NUCLEOTIDE SEQUENCE [LARGE SCALE GENOMIC DNA]</scope>
    <source>
        <strain evidence="2 3">DSM 16917</strain>
    </source>
</reference>
<dbReference type="InterPro" id="IPR000182">
    <property type="entry name" value="GNAT_dom"/>
</dbReference>
<sequence length="171" mass="19650">MTIITETPRLLIRRFTLDDAAAVYHFNSPEEVNRYTGDAGMCTTVDQARGIITDIWLKEYQQYGYARWAVVLKETGQIIGFCGFKYEPHLNGTDIGYRLHPDFWGKGYATEANQACLEYARRNMDFKEVFGEVVAENHASARVLTKLGLTYQLQYQEDGFTIHRYGLSLKD</sequence>
<name>A0A1M5RZB7_9GAMM</name>
<dbReference type="Proteomes" id="UP000184268">
    <property type="component" value="Unassembled WGS sequence"/>
</dbReference>
<dbReference type="STRING" id="299255.SAMN02745129_1810"/>
<accession>A0A1M5RZB7</accession>
<dbReference type="CDD" id="cd04301">
    <property type="entry name" value="NAT_SF"/>
    <property type="match status" value="1"/>
</dbReference>
<keyword evidence="2" id="KW-0808">Transferase</keyword>
<dbReference type="AlphaFoldDB" id="A0A1M5RZB7"/>
<evidence type="ECO:0000313" key="3">
    <source>
        <dbReference type="Proteomes" id="UP000184268"/>
    </source>
</evidence>
<evidence type="ECO:0000313" key="2">
    <source>
        <dbReference type="EMBL" id="SHH31540.1"/>
    </source>
</evidence>
<dbReference type="InterPro" id="IPR051531">
    <property type="entry name" value="N-acetyltransferase"/>
</dbReference>
<dbReference type="PROSITE" id="PS51186">
    <property type="entry name" value="GNAT"/>
    <property type="match status" value="1"/>
</dbReference>
<evidence type="ECO:0000259" key="1">
    <source>
        <dbReference type="PROSITE" id="PS51186"/>
    </source>
</evidence>
<dbReference type="EMBL" id="FQXG01000002">
    <property type="protein sequence ID" value="SHH31540.1"/>
    <property type="molecule type" value="Genomic_DNA"/>
</dbReference>
<organism evidence="2 3">
    <name type="scientific">Ferrimonas marina</name>
    <dbReference type="NCBI Taxonomy" id="299255"/>
    <lineage>
        <taxon>Bacteria</taxon>
        <taxon>Pseudomonadati</taxon>
        <taxon>Pseudomonadota</taxon>
        <taxon>Gammaproteobacteria</taxon>
        <taxon>Alteromonadales</taxon>
        <taxon>Ferrimonadaceae</taxon>
        <taxon>Ferrimonas</taxon>
    </lineage>
</organism>